<proteinExistence type="predicted"/>
<organism evidence="1 2">
    <name type="scientific">Septoria linicola</name>
    <dbReference type="NCBI Taxonomy" id="215465"/>
    <lineage>
        <taxon>Eukaryota</taxon>
        <taxon>Fungi</taxon>
        <taxon>Dikarya</taxon>
        <taxon>Ascomycota</taxon>
        <taxon>Pezizomycotina</taxon>
        <taxon>Dothideomycetes</taxon>
        <taxon>Dothideomycetidae</taxon>
        <taxon>Mycosphaerellales</taxon>
        <taxon>Mycosphaerellaceae</taxon>
        <taxon>Septoria</taxon>
    </lineage>
</organism>
<reference evidence="1" key="1">
    <citation type="submission" date="2022-06" db="EMBL/GenBank/DDBJ databases">
        <title>Complete genome sequences of two strains of the flax pathogen Septoria linicola.</title>
        <authorList>
            <person name="Lapalu N."/>
            <person name="Simon A."/>
            <person name="Demenou B."/>
            <person name="Paumier D."/>
            <person name="Guillot M.-P."/>
            <person name="Gout L."/>
            <person name="Valade R."/>
        </authorList>
    </citation>
    <scope>NUCLEOTIDE SEQUENCE</scope>
    <source>
        <strain evidence="1">SE15195</strain>
    </source>
</reference>
<protein>
    <submittedName>
        <fullName evidence="1">Uncharacterized protein</fullName>
    </submittedName>
</protein>
<gene>
    <name evidence="1" type="ORF">Slin15195_G037060</name>
</gene>
<dbReference type="Proteomes" id="UP001056384">
    <property type="component" value="Chromosome 2"/>
</dbReference>
<evidence type="ECO:0000313" key="2">
    <source>
        <dbReference type="Proteomes" id="UP001056384"/>
    </source>
</evidence>
<accession>A0A9Q9EHW4</accession>
<sequence>MNATKVTYKGFRDEDQELWVSDSDDEDTKADTWLTFDREPEEIYIGLDCVMHLPDDAFNFVRNYIEECSGRIERQLRGLRERAYEKKQKRKVLKRRLVVLGDEEAITPTFTVCLKKKKLFIFCSVMGRQNPLSQLPPWVTMLGV</sequence>
<dbReference type="AlphaFoldDB" id="A0A9Q9EHW4"/>
<evidence type="ECO:0000313" key="1">
    <source>
        <dbReference type="EMBL" id="USW50387.1"/>
    </source>
</evidence>
<keyword evidence="2" id="KW-1185">Reference proteome</keyword>
<dbReference type="EMBL" id="CP099419">
    <property type="protein sequence ID" value="USW50387.1"/>
    <property type="molecule type" value="Genomic_DNA"/>
</dbReference>
<name>A0A9Q9EHW4_9PEZI</name>